<dbReference type="KEGG" id="mrtj:KHC33_16400"/>
<dbReference type="PANTHER" id="PTHR43591">
    <property type="entry name" value="METHYLTRANSFERASE"/>
    <property type="match status" value="1"/>
</dbReference>
<dbReference type="AlphaFoldDB" id="A0A8E7EJQ3"/>
<accession>A0A8E7EJQ3</accession>
<dbReference type="SUPFAM" id="SSF53335">
    <property type="entry name" value="S-adenosyl-L-methionine-dependent methyltransferases"/>
    <property type="match status" value="1"/>
</dbReference>
<keyword evidence="2" id="KW-0808">Transferase</keyword>
<protein>
    <submittedName>
        <fullName evidence="2">Methyltransferase domain-containing protein</fullName>
    </submittedName>
</protein>
<reference evidence="2 3" key="1">
    <citation type="submission" date="2021-05" db="EMBL/GenBank/DDBJ databases">
        <title>A novel Methanospirillum isolate from a pyrite-forming mixed culture.</title>
        <authorList>
            <person name="Bunk B."/>
            <person name="Sproer C."/>
            <person name="Spring S."/>
            <person name="Pester M."/>
        </authorList>
    </citation>
    <scope>NUCLEOTIDE SEQUENCE [LARGE SCALE GENOMIC DNA]</scope>
    <source>
        <strain evidence="2 3">J.3.6.1-F.2.7.3</strain>
    </source>
</reference>
<sequence>MKEEIADAWTNQSFGYSKFVQKGLSKRYEREGWQTIFSEELGTKKLKVLDVGTGPGVVALQLAYLGHDVTGVDNSDGMLKEAIENCKRFKQSIEFQKGDAESLPFPDNSFDAVVSKFALWTIPHPEKALHEWYRVVKPGGKVVYIDGNWYTDLKNSWFRRRWSDLSKLLILITEFRNPYSHGFEDETRLNLWSSHAIRPSADLEMMKEVGFIDITAKEGLKRRVLSGTRLIKHGYWKDYFLVSGVKRKIDSDL</sequence>
<evidence type="ECO:0000313" key="2">
    <source>
        <dbReference type="EMBL" id="QVV88861.1"/>
    </source>
</evidence>
<dbReference type="PANTHER" id="PTHR43591:SF24">
    <property type="entry name" value="2-METHOXY-6-POLYPRENYL-1,4-BENZOQUINOL METHYLASE, MITOCHONDRIAL"/>
    <property type="match status" value="1"/>
</dbReference>
<keyword evidence="3" id="KW-1185">Reference proteome</keyword>
<dbReference type="GeneID" id="65098798"/>
<dbReference type="CDD" id="cd02440">
    <property type="entry name" value="AdoMet_MTases"/>
    <property type="match status" value="1"/>
</dbReference>
<dbReference type="Pfam" id="PF08241">
    <property type="entry name" value="Methyltransf_11"/>
    <property type="match status" value="1"/>
</dbReference>
<organism evidence="2 3">
    <name type="scientific">Methanospirillum purgamenti</name>
    <dbReference type="NCBI Taxonomy" id="2834276"/>
    <lineage>
        <taxon>Archaea</taxon>
        <taxon>Methanobacteriati</taxon>
        <taxon>Methanobacteriota</taxon>
        <taxon>Stenosarchaea group</taxon>
        <taxon>Methanomicrobia</taxon>
        <taxon>Methanomicrobiales</taxon>
        <taxon>Methanospirillaceae</taxon>
        <taxon>Methanospirillum</taxon>
    </lineage>
</organism>
<evidence type="ECO:0000259" key="1">
    <source>
        <dbReference type="Pfam" id="PF08241"/>
    </source>
</evidence>
<dbReference type="GO" id="GO:0008757">
    <property type="term" value="F:S-adenosylmethionine-dependent methyltransferase activity"/>
    <property type="evidence" value="ECO:0007669"/>
    <property type="project" value="InterPro"/>
</dbReference>
<dbReference type="RefSeq" id="WP_214419664.1">
    <property type="nucleotide sequence ID" value="NZ_CP075546.1"/>
</dbReference>
<proteinExistence type="predicted"/>
<dbReference type="InterPro" id="IPR029063">
    <property type="entry name" value="SAM-dependent_MTases_sf"/>
</dbReference>
<evidence type="ECO:0000313" key="3">
    <source>
        <dbReference type="Proteomes" id="UP000680656"/>
    </source>
</evidence>
<dbReference type="InterPro" id="IPR013216">
    <property type="entry name" value="Methyltransf_11"/>
</dbReference>
<dbReference type="GO" id="GO:0032259">
    <property type="term" value="P:methylation"/>
    <property type="evidence" value="ECO:0007669"/>
    <property type="project" value="UniProtKB-KW"/>
</dbReference>
<dbReference type="Proteomes" id="UP000680656">
    <property type="component" value="Chromosome"/>
</dbReference>
<feature type="domain" description="Methyltransferase type 11" evidence="1">
    <location>
        <begin position="49"/>
        <end position="143"/>
    </location>
</feature>
<dbReference type="EMBL" id="CP075546">
    <property type="protein sequence ID" value="QVV88861.1"/>
    <property type="molecule type" value="Genomic_DNA"/>
</dbReference>
<name>A0A8E7EJQ3_9EURY</name>
<gene>
    <name evidence="2" type="ORF">KHC33_16400</name>
</gene>
<dbReference type="Gene3D" id="3.40.50.150">
    <property type="entry name" value="Vaccinia Virus protein VP39"/>
    <property type="match status" value="1"/>
</dbReference>
<keyword evidence="2" id="KW-0489">Methyltransferase</keyword>